<comment type="caution">
    <text evidence="3">The sequence shown here is derived from an EMBL/GenBank/DDBJ whole genome shotgun (WGS) entry which is preliminary data.</text>
</comment>
<name>A0A4Q9GQ96_9MICO</name>
<proteinExistence type="predicted"/>
<dbReference type="PROSITE" id="PS51257">
    <property type="entry name" value="PROKAR_LIPOPROTEIN"/>
    <property type="match status" value="1"/>
</dbReference>
<sequence>MARSTTLTAALVALLALTACTSPPPAPAETPERAVSAPEPVVVPVGEVARGELVSPDGSTSGSITVNFDGDGYFARLEDYETTYTGALSLGFTDELLAPGDCAYEKYQTAFALGSPWPDGEMRLEYADPSFFDTAVVIYYPTGSPIAGECWEKGAAWAELEWDLPDERPWLTVTDGGVLEGAQGEVALTGSGEPLSYWTATGDQLSQIAQRFGITVADLVYLNPGRRLSLDPTMAYAEETLNLSKDARRDIPQQ</sequence>
<evidence type="ECO:0000313" key="3">
    <source>
        <dbReference type="EMBL" id="TBN56144.1"/>
    </source>
</evidence>
<keyword evidence="4" id="KW-1185">Reference proteome</keyword>
<protein>
    <submittedName>
        <fullName evidence="3">LysM domain-containing protein</fullName>
    </submittedName>
</protein>
<dbReference type="CDD" id="cd00118">
    <property type="entry name" value="LysM"/>
    <property type="match status" value="1"/>
</dbReference>
<keyword evidence="1" id="KW-0732">Signal</keyword>
<organism evidence="3 4">
    <name type="scientific">Glaciihabitans arcticus</name>
    <dbReference type="NCBI Taxonomy" id="2668039"/>
    <lineage>
        <taxon>Bacteria</taxon>
        <taxon>Bacillati</taxon>
        <taxon>Actinomycetota</taxon>
        <taxon>Actinomycetes</taxon>
        <taxon>Micrococcales</taxon>
        <taxon>Microbacteriaceae</taxon>
        <taxon>Glaciihabitans</taxon>
    </lineage>
</organism>
<feature type="signal peptide" evidence="1">
    <location>
        <begin position="1"/>
        <end position="28"/>
    </location>
</feature>
<dbReference type="RefSeq" id="WP_130980254.1">
    <property type="nucleotide sequence ID" value="NZ_SISG01000001.1"/>
</dbReference>
<dbReference type="Proteomes" id="UP000294194">
    <property type="component" value="Unassembled WGS sequence"/>
</dbReference>
<dbReference type="InterPro" id="IPR018392">
    <property type="entry name" value="LysM"/>
</dbReference>
<evidence type="ECO:0000259" key="2">
    <source>
        <dbReference type="PROSITE" id="PS51782"/>
    </source>
</evidence>
<evidence type="ECO:0000256" key="1">
    <source>
        <dbReference type="SAM" id="SignalP"/>
    </source>
</evidence>
<gene>
    <name evidence="3" type="ORF">EYE40_01330</name>
</gene>
<reference evidence="4" key="1">
    <citation type="submission" date="2019-02" db="EMBL/GenBank/DDBJ databases">
        <title>Glaciihabitans arcticus sp. nov., a psychrotolerant bacterium isolated from polar soil.</title>
        <authorList>
            <person name="Dahal R.H."/>
        </authorList>
    </citation>
    <scope>NUCLEOTIDE SEQUENCE [LARGE SCALE GENOMIC DNA]</scope>
    <source>
        <strain evidence="4">RP-3-7</strain>
    </source>
</reference>
<dbReference type="InterPro" id="IPR036779">
    <property type="entry name" value="LysM_dom_sf"/>
</dbReference>
<feature type="chain" id="PRO_5020268783" evidence="1">
    <location>
        <begin position="29"/>
        <end position="254"/>
    </location>
</feature>
<feature type="domain" description="LysM" evidence="2">
    <location>
        <begin position="195"/>
        <end position="243"/>
    </location>
</feature>
<dbReference type="PROSITE" id="PS51782">
    <property type="entry name" value="LYSM"/>
    <property type="match status" value="1"/>
</dbReference>
<dbReference type="AlphaFoldDB" id="A0A4Q9GQ96"/>
<dbReference type="EMBL" id="SISG01000001">
    <property type="protein sequence ID" value="TBN56144.1"/>
    <property type="molecule type" value="Genomic_DNA"/>
</dbReference>
<accession>A0A4Q9GQ96</accession>
<dbReference type="Gene3D" id="3.10.350.10">
    <property type="entry name" value="LysM domain"/>
    <property type="match status" value="1"/>
</dbReference>
<dbReference type="SUPFAM" id="SSF54106">
    <property type="entry name" value="LysM domain"/>
    <property type="match status" value="1"/>
</dbReference>
<evidence type="ECO:0000313" key="4">
    <source>
        <dbReference type="Proteomes" id="UP000294194"/>
    </source>
</evidence>